<dbReference type="EMBL" id="QHJQ01000003">
    <property type="protein sequence ID" value="PXA04642.1"/>
    <property type="molecule type" value="Genomic_DNA"/>
</dbReference>
<protein>
    <recommendedName>
        <fullName evidence="9">Sialate O-acetylesterase domain-containing protein</fullName>
    </recommendedName>
</protein>
<dbReference type="InParanoid" id="A0A317ZI35"/>
<evidence type="ECO:0000313" key="7">
    <source>
        <dbReference type="EMBL" id="PXA04642.1"/>
    </source>
</evidence>
<gene>
    <name evidence="7" type="ORF">DDZ13_05575</name>
</gene>
<keyword evidence="4" id="KW-0106">Calcium</keyword>
<sequence>MIMHASSHKLFATLFFLGASAVSAQAASISHDSSVLISSNSDFKVSVYDGKAGYAGTGSTFGALSGNFGDCTVEAYAFLHNATTGKNGEIAAYASFGPAITYDCAAVTAFAEFDRGDVWTTNNPGTDFSGGDAANYGVSFETISGGYDVTGTIDISRFTSGTVYVLCGGFEDPFQVDLSMSGSGQSDLDAGSASIDPDPTRNMYVLAFSFDNADGSYETISYAYTGSSSGRARFMGVVVDAERVPGPVLVSPVAEITVPGPSVELTWTNDVANVGTDVWSDVWVGTDPESLTMVQDASDSEANLTRFSHSLAAAGTYYWRVDNYLEGAPSGAPATGGLGTFVVEDSDGDALPDAYEERYSDGPQSMDGSADSDSDGLSNSEEFQAGTDPTDADSDGDGLEDGAERAAGTEPTRADSDGDGLLDGASITIDRSDSRFASWAAEGIVFTEYSGQRSFRGEATIGTDPKNADSDQDGLEDGVETNDGVFVDANATGTDPLDTDSDNDGAWDWYEVAASLTNPNLESEKPNIPYPLPAPDDADDGPVKVYIMAGQSNMVGYGTIAGDGPGTLETMTGTENKFPHLVAEGGGWMSRDDVHYRGVVAATGKGPLAPDVWGGNFGPELGFGQVMGYHHEEPVLLLKSSQGNRAIGFDFLPPGSERYKWTDGNIYAGYGDPWRLHPAGESPEVAVWYAGKQYDDCFLAEEDMGPAEWVNATDYPKPSWATRGGMIYLCTSAHTSSPATEPGVGTSWQKYWKEYSIFNAADVLDNFAAEYPDWASRGFEIAGFVWWQGHRDQYNGPYPPRYEQNLETLIKALRNDFETRYPGSGAANAPFVVSTIAFGGESYDPESAYGQIWAGQMAIDDPSRHPEFEGNVKSFDALPYWRDGKESPKPSGADFHYNLNAETYLLVGDAAGRAMIELLLGNRK</sequence>
<evidence type="ECO:0000313" key="8">
    <source>
        <dbReference type="Proteomes" id="UP000247099"/>
    </source>
</evidence>
<dbReference type="GO" id="GO:0016788">
    <property type="term" value="F:hydrolase activity, acting on ester bonds"/>
    <property type="evidence" value="ECO:0007669"/>
    <property type="project" value="UniProtKB-ARBA"/>
</dbReference>
<dbReference type="Gene3D" id="2.60.40.10">
    <property type="entry name" value="Immunoglobulins"/>
    <property type="match status" value="1"/>
</dbReference>
<feature type="region of interest" description="Disordered" evidence="5">
    <location>
        <begin position="456"/>
        <end position="477"/>
    </location>
</feature>
<dbReference type="Gene3D" id="3.40.50.1110">
    <property type="entry name" value="SGNH hydrolase"/>
    <property type="match status" value="1"/>
</dbReference>
<accession>A0A317ZI35</accession>
<dbReference type="Proteomes" id="UP000247099">
    <property type="component" value="Unassembled WGS sequence"/>
</dbReference>
<comment type="caution">
    <text evidence="7">The sequence shown here is derived from an EMBL/GenBank/DDBJ whole genome shotgun (WGS) entry which is preliminary data.</text>
</comment>
<name>A0A317ZI35_9BACT</name>
<keyword evidence="8" id="KW-1185">Reference proteome</keyword>
<feature type="chain" id="PRO_5016277993" description="Sialate O-acetylesterase domain-containing protein" evidence="6">
    <location>
        <begin position="27"/>
        <end position="924"/>
    </location>
</feature>
<dbReference type="InterPro" id="IPR053180">
    <property type="entry name" value="Ca-binding_acidic-repeat"/>
</dbReference>
<dbReference type="InterPro" id="IPR013783">
    <property type="entry name" value="Ig-like_fold"/>
</dbReference>
<evidence type="ECO:0000256" key="1">
    <source>
        <dbReference type="ARBA" id="ARBA00004613"/>
    </source>
</evidence>
<feature type="region of interest" description="Disordered" evidence="5">
    <location>
        <begin position="338"/>
        <end position="421"/>
    </location>
</feature>
<evidence type="ECO:0000256" key="2">
    <source>
        <dbReference type="ARBA" id="ARBA00022525"/>
    </source>
</evidence>
<keyword evidence="3 6" id="KW-0732">Signal</keyword>
<reference evidence="7 8" key="1">
    <citation type="submission" date="2018-05" db="EMBL/GenBank/DDBJ databases">
        <title>Coraliomargarita sinensis sp. nov., isolated from a marine solar saltern.</title>
        <authorList>
            <person name="Zhou L.Y."/>
        </authorList>
    </citation>
    <scope>NUCLEOTIDE SEQUENCE [LARGE SCALE GENOMIC DNA]</scope>
    <source>
        <strain evidence="7 8">WN38</strain>
    </source>
</reference>
<feature type="signal peptide" evidence="6">
    <location>
        <begin position="1"/>
        <end position="26"/>
    </location>
</feature>
<dbReference type="AlphaFoldDB" id="A0A317ZI35"/>
<keyword evidence="2" id="KW-0964">Secreted</keyword>
<evidence type="ECO:0000256" key="4">
    <source>
        <dbReference type="ARBA" id="ARBA00022837"/>
    </source>
</evidence>
<evidence type="ECO:0000256" key="3">
    <source>
        <dbReference type="ARBA" id="ARBA00022729"/>
    </source>
</evidence>
<evidence type="ECO:0000256" key="6">
    <source>
        <dbReference type="SAM" id="SignalP"/>
    </source>
</evidence>
<dbReference type="Pfam" id="PF18884">
    <property type="entry name" value="TSP3_bac"/>
    <property type="match status" value="2"/>
</dbReference>
<dbReference type="InterPro" id="IPR059100">
    <property type="entry name" value="TSP3_bac"/>
</dbReference>
<dbReference type="PANTHER" id="PTHR37467:SF1">
    <property type="entry name" value="EXPORTED CALCIUM-BINDING GLYCOPROTEIN"/>
    <property type="match status" value="1"/>
</dbReference>
<dbReference type="SUPFAM" id="SSF52266">
    <property type="entry name" value="SGNH hydrolase"/>
    <property type="match status" value="1"/>
</dbReference>
<proteinExistence type="predicted"/>
<comment type="subcellular location">
    <subcellularLocation>
        <location evidence="1">Secreted</location>
    </subcellularLocation>
</comment>
<feature type="compositionally biased region" description="Acidic residues" evidence="5">
    <location>
        <begin position="390"/>
        <end position="401"/>
    </location>
</feature>
<organism evidence="7 8">
    <name type="scientific">Coraliomargarita sinensis</name>
    <dbReference type="NCBI Taxonomy" id="2174842"/>
    <lineage>
        <taxon>Bacteria</taxon>
        <taxon>Pseudomonadati</taxon>
        <taxon>Verrucomicrobiota</taxon>
        <taxon>Opitutia</taxon>
        <taxon>Puniceicoccales</taxon>
        <taxon>Coraliomargaritaceae</taxon>
        <taxon>Coraliomargarita</taxon>
    </lineage>
</organism>
<dbReference type="InterPro" id="IPR036514">
    <property type="entry name" value="SGNH_hydro_sf"/>
</dbReference>
<feature type="compositionally biased region" description="Low complexity" evidence="5">
    <location>
        <begin position="365"/>
        <end position="380"/>
    </location>
</feature>
<evidence type="ECO:0000256" key="5">
    <source>
        <dbReference type="SAM" id="MobiDB-lite"/>
    </source>
</evidence>
<dbReference type="PANTHER" id="PTHR37467">
    <property type="entry name" value="EXPORTED CALCIUM-BINDING GLYCOPROTEIN-RELATED"/>
    <property type="match status" value="1"/>
</dbReference>
<evidence type="ECO:0008006" key="9">
    <source>
        <dbReference type="Google" id="ProtNLM"/>
    </source>
</evidence>